<accession>A0ABD0XLI0</accession>
<gene>
    <name evidence="1" type="ORF">UPYG_G00024460</name>
</gene>
<name>A0ABD0XLI0_UMBPY</name>
<keyword evidence="2" id="KW-1185">Reference proteome</keyword>
<protein>
    <submittedName>
        <fullName evidence="1">Uncharacterized protein</fullName>
    </submittedName>
</protein>
<dbReference type="AlphaFoldDB" id="A0ABD0XLI0"/>
<evidence type="ECO:0000313" key="1">
    <source>
        <dbReference type="EMBL" id="KAL1022268.1"/>
    </source>
</evidence>
<dbReference type="Proteomes" id="UP001557470">
    <property type="component" value="Unassembled WGS sequence"/>
</dbReference>
<proteinExistence type="predicted"/>
<sequence length="88" mass="9699">MDLTCVTSPIGLLTSDLSHRICRYGRRHLGCGCDDFRREGGVREEPLGDIWVVSDYDQTVTLAESWQRCLHSTLNTLTGNLGATAAES</sequence>
<reference evidence="1 2" key="1">
    <citation type="submission" date="2024-06" db="EMBL/GenBank/DDBJ databases">
        <authorList>
            <person name="Pan Q."/>
            <person name="Wen M."/>
            <person name="Jouanno E."/>
            <person name="Zahm M."/>
            <person name="Klopp C."/>
            <person name="Cabau C."/>
            <person name="Louis A."/>
            <person name="Berthelot C."/>
            <person name="Parey E."/>
            <person name="Roest Crollius H."/>
            <person name="Montfort J."/>
            <person name="Robinson-Rechavi M."/>
            <person name="Bouchez O."/>
            <person name="Lampietro C."/>
            <person name="Lopez Roques C."/>
            <person name="Donnadieu C."/>
            <person name="Postlethwait J."/>
            <person name="Bobe J."/>
            <person name="Verreycken H."/>
            <person name="Guiguen Y."/>
        </authorList>
    </citation>
    <scope>NUCLEOTIDE SEQUENCE [LARGE SCALE GENOMIC DNA]</scope>
    <source>
        <strain evidence="1">Up_M1</strain>
        <tissue evidence="1">Testis</tissue>
    </source>
</reference>
<organism evidence="1 2">
    <name type="scientific">Umbra pygmaea</name>
    <name type="common">Eastern mudminnow</name>
    <dbReference type="NCBI Taxonomy" id="75934"/>
    <lineage>
        <taxon>Eukaryota</taxon>
        <taxon>Metazoa</taxon>
        <taxon>Chordata</taxon>
        <taxon>Craniata</taxon>
        <taxon>Vertebrata</taxon>
        <taxon>Euteleostomi</taxon>
        <taxon>Actinopterygii</taxon>
        <taxon>Neopterygii</taxon>
        <taxon>Teleostei</taxon>
        <taxon>Protacanthopterygii</taxon>
        <taxon>Esociformes</taxon>
        <taxon>Umbridae</taxon>
        <taxon>Umbra</taxon>
    </lineage>
</organism>
<comment type="caution">
    <text evidence="1">The sequence shown here is derived from an EMBL/GenBank/DDBJ whole genome shotgun (WGS) entry which is preliminary data.</text>
</comment>
<evidence type="ECO:0000313" key="2">
    <source>
        <dbReference type="Proteomes" id="UP001557470"/>
    </source>
</evidence>
<dbReference type="EMBL" id="JAGEUA010000001">
    <property type="protein sequence ID" value="KAL1022268.1"/>
    <property type="molecule type" value="Genomic_DNA"/>
</dbReference>